<dbReference type="Proteomes" id="UP000092600">
    <property type="component" value="Unassembled WGS sequence"/>
</dbReference>
<reference evidence="1 2" key="1">
    <citation type="journal article" date="2016" name="DNA Res.">
        <title>The draft genome of MD-2 pineapple using hybrid error correction of long reads.</title>
        <authorList>
            <person name="Redwan R.M."/>
            <person name="Saidin A."/>
            <person name="Kumar S.V."/>
        </authorList>
    </citation>
    <scope>NUCLEOTIDE SEQUENCE [LARGE SCALE GENOMIC DNA]</scope>
    <source>
        <strain evidence="2">cv. MD2</strain>
        <tissue evidence="1">Leaf</tissue>
    </source>
</reference>
<dbReference type="EMBL" id="LSRQ01000266">
    <property type="protein sequence ID" value="OAY84107.1"/>
    <property type="molecule type" value="Genomic_DNA"/>
</dbReference>
<gene>
    <name evidence="1" type="ORF">ACMD2_08334</name>
</gene>
<dbReference type="AlphaFoldDB" id="A0A199W3N6"/>
<evidence type="ECO:0008006" key="3">
    <source>
        <dbReference type="Google" id="ProtNLM"/>
    </source>
</evidence>
<dbReference type="InterPro" id="IPR036163">
    <property type="entry name" value="HMA_dom_sf"/>
</dbReference>
<dbReference type="Gene3D" id="3.30.70.100">
    <property type="match status" value="1"/>
</dbReference>
<accession>A0A199W3N6</accession>
<dbReference type="GO" id="GO:0046872">
    <property type="term" value="F:metal ion binding"/>
    <property type="evidence" value="ECO:0007669"/>
    <property type="project" value="InterPro"/>
</dbReference>
<evidence type="ECO:0000313" key="2">
    <source>
        <dbReference type="Proteomes" id="UP000092600"/>
    </source>
</evidence>
<dbReference type="STRING" id="4615.A0A199W3N6"/>
<organism evidence="1 2">
    <name type="scientific">Ananas comosus</name>
    <name type="common">Pineapple</name>
    <name type="synonym">Ananas ananas</name>
    <dbReference type="NCBI Taxonomy" id="4615"/>
    <lineage>
        <taxon>Eukaryota</taxon>
        <taxon>Viridiplantae</taxon>
        <taxon>Streptophyta</taxon>
        <taxon>Embryophyta</taxon>
        <taxon>Tracheophyta</taxon>
        <taxon>Spermatophyta</taxon>
        <taxon>Magnoliopsida</taxon>
        <taxon>Liliopsida</taxon>
        <taxon>Poales</taxon>
        <taxon>Bromeliaceae</taxon>
        <taxon>Bromelioideae</taxon>
        <taxon>Ananas</taxon>
    </lineage>
</organism>
<proteinExistence type="predicted"/>
<dbReference type="SUPFAM" id="SSF55008">
    <property type="entry name" value="HMA, heavy metal-associated domain"/>
    <property type="match status" value="1"/>
</dbReference>
<comment type="caution">
    <text evidence="1">The sequence shown here is derived from an EMBL/GenBank/DDBJ whole genome shotgun (WGS) entry which is preliminary data.</text>
</comment>
<evidence type="ECO:0000313" key="1">
    <source>
        <dbReference type="EMBL" id="OAY84107.1"/>
    </source>
</evidence>
<name>A0A199W3N6_ANACO</name>
<protein>
    <recommendedName>
        <fullName evidence="3">HMA domain-containing protein</fullName>
    </recommendedName>
</protein>
<sequence>MAAALGRVLDSAFLAIYRSFGYRSDQHRNRSGAYYYSSNYGGGNTYYYVDDTRRMGKGRPLSLQTVELKVRMCCTGCERVVKHALSKLRGNSNYSHHDINIIFQKLVLRSIYDL</sequence>